<reference evidence="9" key="1">
    <citation type="submission" date="2018-05" db="EMBL/GenBank/DDBJ databases">
        <authorList>
            <person name="Lanie J.A."/>
            <person name="Ng W.-L."/>
            <person name="Kazmierczak K.M."/>
            <person name="Andrzejewski T.M."/>
            <person name="Davidsen T.M."/>
            <person name="Wayne K.J."/>
            <person name="Tettelin H."/>
            <person name="Glass J.I."/>
            <person name="Rusch D."/>
            <person name="Podicherti R."/>
            <person name="Tsui H.-C.T."/>
            <person name="Winkler M.E."/>
        </authorList>
    </citation>
    <scope>NUCLEOTIDE SEQUENCE</scope>
</reference>
<keyword evidence="5" id="KW-0051">Antiviral defense</keyword>
<dbReference type="AlphaFoldDB" id="A0A382A9S0"/>
<keyword evidence="3" id="KW-0479">Metal-binding</keyword>
<evidence type="ECO:0000313" key="9">
    <source>
        <dbReference type="EMBL" id="SVA97703.1"/>
    </source>
</evidence>
<evidence type="ECO:0000256" key="5">
    <source>
        <dbReference type="ARBA" id="ARBA00023118"/>
    </source>
</evidence>
<dbReference type="EMBL" id="UINC01024315">
    <property type="protein sequence ID" value="SVA97703.1"/>
    <property type="molecule type" value="Genomic_DNA"/>
</dbReference>
<comment type="similarity">
    <text evidence="6">Belongs to the bacterial reverse transcriptase family.</text>
</comment>
<organism evidence="9">
    <name type="scientific">marine metagenome</name>
    <dbReference type="NCBI Taxonomy" id="408172"/>
    <lineage>
        <taxon>unclassified sequences</taxon>
        <taxon>metagenomes</taxon>
        <taxon>ecological metagenomes</taxon>
    </lineage>
</organism>
<keyword evidence="1" id="KW-0808">Transferase</keyword>
<dbReference type="InterPro" id="IPR000477">
    <property type="entry name" value="RT_dom"/>
</dbReference>
<comment type="catalytic activity">
    <reaction evidence="7">
        <text>DNA(n) + a 2'-deoxyribonucleoside 5'-triphosphate = DNA(n+1) + diphosphate</text>
        <dbReference type="Rhea" id="RHEA:22508"/>
        <dbReference type="Rhea" id="RHEA-COMP:17339"/>
        <dbReference type="Rhea" id="RHEA-COMP:17340"/>
        <dbReference type="ChEBI" id="CHEBI:33019"/>
        <dbReference type="ChEBI" id="CHEBI:61560"/>
        <dbReference type="ChEBI" id="CHEBI:173112"/>
        <dbReference type="EC" id="2.7.7.49"/>
    </reaction>
</comment>
<dbReference type="PROSITE" id="PS50878">
    <property type="entry name" value="RT_POL"/>
    <property type="match status" value="1"/>
</dbReference>
<gene>
    <name evidence="9" type="ORF">METZ01_LOCUS150557</name>
</gene>
<evidence type="ECO:0000259" key="8">
    <source>
        <dbReference type="PROSITE" id="PS50878"/>
    </source>
</evidence>
<dbReference type="SUPFAM" id="SSF56672">
    <property type="entry name" value="DNA/RNA polymerases"/>
    <property type="match status" value="1"/>
</dbReference>
<keyword evidence="4" id="KW-0460">Magnesium</keyword>
<evidence type="ECO:0000256" key="1">
    <source>
        <dbReference type="ARBA" id="ARBA00022679"/>
    </source>
</evidence>
<evidence type="ECO:0000256" key="6">
    <source>
        <dbReference type="ARBA" id="ARBA00034120"/>
    </source>
</evidence>
<dbReference type="InterPro" id="IPR051083">
    <property type="entry name" value="GrpII_Intron_Splice-Mob/Def"/>
</dbReference>
<dbReference type="InterPro" id="IPR043502">
    <property type="entry name" value="DNA/RNA_pol_sf"/>
</dbReference>
<feature type="domain" description="Reverse transcriptase" evidence="8">
    <location>
        <begin position="8"/>
        <end position="229"/>
    </location>
</feature>
<evidence type="ECO:0000256" key="4">
    <source>
        <dbReference type="ARBA" id="ARBA00022842"/>
    </source>
</evidence>
<dbReference type="GO" id="GO:0003964">
    <property type="term" value="F:RNA-directed DNA polymerase activity"/>
    <property type="evidence" value="ECO:0007669"/>
    <property type="project" value="UniProtKB-EC"/>
</dbReference>
<dbReference type="GO" id="GO:0051607">
    <property type="term" value="P:defense response to virus"/>
    <property type="evidence" value="ECO:0007669"/>
    <property type="project" value="UniProtKB-KW"/>
</dbReference>
<evidence type="ECO:0000256" key="3">
    <source>
        <dbReference type="ARBA" id="ARBA00022723"/>
    </source>
</evidence>
<dbReference type="PANTHER" id="PTHR34047">
    <property type="entry name" value="NUCLEAR INTRON MATURASE 1, MITOCHONDRIAL-RELATED"/>
    <property type="match status" value="1"/>
</dbReference>
<sequence>MQSAVTDQVVKKLARRLGTSAQAIRMVTDPKTQNYRVYVQRQGRKKRLIEAPKVILKRIQRSLLDTTFSHEHPSTWSHGFCLGRSIFSHAVLHTRKDVVVTMDIKDFFPSVDSLKIHPVLRSFSPDESELQLMMQLVTRNGRLPQGAPTSPHLANLVFSPIDEAIARSVGTRWVYSRYADDLAFSGHDPVDMLIDTVSEIVLRNGFCIATKKTRVMRQHHRQKVTGLVVNRGLNLSREKRKNWRATLHRINTQGMEAAEPHCPFKLNGFAAFCKGLAKFKEAHA</sequence>
<dbReference type="CDD" id="cd03487">
    <property type="entry name" value="RT_Bac_retron_II"/>
    <property type="match status" value="1"/>
</dbReference>
<protein>
    <recommendedName>
        <fullName evidence="8">Reverse transcriptase domain-containing protein</fullName>
    </recommendedName>
</protein>
<accession>A0A382A9S0</accession>
<dbReference type="GO" id="GO:0046872">
    <property type="term" value="F:metal ion binding"/>
    <property type="evidence" value="ECO:0007669"/>
    <property type="project" value="UniProtKB-KW"/>
</dbReference>
<dbReference type="PANTHER" id="PTHR34047:SF7">
    <property type="entry name" value="RNA-DIRECTED DNA POLYMERASE"/>
    <property type="match status" value="1"/>
</dbReference>
<evidence type="ECO:0000256" key="7">
    <source>
        <dbReference type="ARBA" id="ARBA00048173"/>
    </source>
</evidence>
<dbReference type="InterPro" id="IPR000123">
    <property type="entry name" value="Reverse_transcriptase_msDNA"/>
</dbReference>
<keyword evidence="2" id="KW-0548">Nucleotidyltransferase</keyword>
<proteinExistence type="inferred from homology"/>
<dbReference type="PRINTS" id="PR00866">
    <property type="entry name" value="RNADNAPOLMS"/>
</dbReference>
<dbReference type="GO" id="GO:0003723">
    <property type="term" value="F:RNA binding"/>
    <property type="evidence" value="ECO:0007669"/>
    <property type="project" value="InterPro"/>
</dbReference>
<dbReference type="Pfam" id="PF00078">
    <property type="entry name" value="RVT_1"/>
    <property type="match status" value="1"/>
</dbReference>
<evidence type="ECO:0000256" key="2">
    <source>
        <dbReference type="ARBA" id="ARBA00022695"/>
    </source>
</evidence>
<name>A0A382A9S0_9ZZZZ</name>